<evidence type="ECO:0000313" key="1">
    <source>
        <dbReference type="EMBL" id="TKR74027.1"/>
    </source>
</evidence>
<comment type="caution">
    <text evidence="1">The sequence shown here is derived from an EMBL/GenBank/DDBJ whole genome shotgun (WGS) entry which is preliminary data.</text>
</comment>
<dbReference type="AlphaFoldDB" id="A0A4U5MVX5"/>
<reference evidence="1 2" key="1">
    <citation type="journal article" date="2015" name="Genome Biol.">
        <title>Comparative genomics of Steinernema reveals deeply conserved gene regulatory networks.</title>
        <authorList>
            <person name="Dillman A.R."/>
            <person name="Macchietto M."/>
            <person name="Porter C.F."/>
            <person name="Rogers A."/>
            <person name="Williams B."/>
            <person name="Antoshechkin I."/>
            <person name="Lee M.M."/>
            <person name="Goodwin Z."/>
            <person name="Lu X."/>
            <person name="Lewis E.E."/>
            <person name="Goodrich-Blair H."/>
            <person name="Stock S.P."/>
            <person name="Adams B.J."/>
            <person name="Sternberg P.W."/>
            <person name="Mortazavi A."/>
        </authorList>
    </citation>
    <scope>NUCLEOTIDE SEQUENCE [LARGE SCALE GENOMIC DNA]</scope>
    <source>
        <strain evidence="1 2">ALL</strain>
    </source>
</reference>
<evidence type="ECO:0000313" key="2">
    <source>
        <dbReference type="Proteomes" id="UP000298663"/>
    </source>
</evidence>
<sequence>MIGALRNIVRRVKEFKRNGRNGTALKVGLFLLSSTLVMQSITSRQMIEASNESKERSPVFIIYSTSRNEEIALVPRDCRLRPITQAAKWDPVQLPKFEVKIEHCIVKTAKL</sequence>
<organism evidence="1 2">
    <name type="scientific">Steinernema carpocapsae</name>
    <name type="common">Entomopathogenic nematode</name>
    <dbReference type="NCBI Taxonomy" id="34508"/>
    <lineage>
        <taxon>Eukaryota</taxon>
        <taxon>Metazoa</taxon>
        <taxon>Ecdysozoa</taxon>
        <taxon>Nematoda</taxon>
        <taxon>Chromadorea</taxon>
        <taxon>Rhabditida</taxon>
        <taxon>Tylenchina</taxon>
        <taxon>Panagrolaimomorpha</taxon>
        <taxon>Strongyloidoidea</taxon>
        <taxon>Steinernematidae</taxon>
        <taxon>Steinernema</taxon>
    </lineage>
</organism>
<name>A0A4U5MVX5_STECR</name>
<dbReference type="Proteomes" id="UP000298663">
    <property type="component" value="Unassembled WGS sequence"/>
</dbReference>
<protein>
    <submittedName>
        <fullName evidence="1">Uncharacterized protein</fullName>
    </submittedName>
</protein>
<dbReference type="EMBL" id="AZBU02000006">
    <property type="protein sequence ID" value="TKR74027.1"/>
    <property type="molecule type" value="Genomic_DNA"/>
</dbReference>
<reference evidence="1 2" key="2">
    <citation type="journal article" date="2019" name="G3 (Bethesda)">
        <title>Hybrid Assembly of the Genome of the Entomopathogenic Nematode Steinernema carpocapsae Identifies the X-Chromosome.</title>
        <authorList>
            <person name="Serra L."/>
            <person name="Macchietto M."/>
            <person name="Macias-Munoz A."/>
            <person name="McGill C.J."/>
            <person name="Rodriguez I.M."/>
            <person name="Rodriguez B."/>
            <person name="Murad R."/>
            <person name="Mortazavi A."/>
        </authorList>
    </citation>
    <scope>NUCLEOTIDE SEQUENCE [LARGE SCALE GENOMIC DNA]</scope>
    <source>
        <strain evidence="1 2">ALL</strain>
    </source>
</reference>
<keyword evidence="2" id="KW-1185">Reference proteome</keyword>
<gene>
    <name evidence="1" type="ORF">L596_021259</name>
</gene>
<accession>A0A4U5MVX5</accession>
<proteinExistence type="predicted"/>